<reference evidence="2" key="2">
    <citation type="submission" date="2021-02" db="EMBL/GenBank/DDBJ databases">
        <authorList>
            <person name="Kimball J.A."/>
            <person name="Haas M.W."/>
            <person name="Macchietto M."/>
            <person name="Kono T."/>
            <person name="Duquette J."/>
            <person name="Shao M."/>
        </authorList>
    </citation>
    <scope>NUCLEOTIDE SEQUENCE</scope>
    <source>
        <tissue evidence="2">Fresh leaf tissue</tissue>
    </source>
</reference>
<protein>
    <submittedName>
        <fullName evidence="2">Uncharacterized protein</fullName>
    </submittedName>
</protein>
<dbReference type="EMBL" id="JAAALK010000286">
    <property type="protein sequence ID" value="KAG8061127.1"/>
    <property type="molecule type" value="Genomic_DNA"/>
</dbReference>
<name>A0A8J5V5M3_ZIZPA</name>
<keyword evidence="3" id="KW-1185">Reference proteome</keyword>
<feature type="region of interest" description="Disordered" evidence="1">
    <location>
        <begin position="86"/>
        <end position="129"/>
    </location>
</feature>
<feature type="compositionally biased region" description="Acidic residues" evidence="1">
    <location>
        <begin position="97"/>
        <end position="111"/>
    </location>
</feature>
<reference evidence="2" key="1">
    <citation type="journal article" date="2021" name="bioRxiv">
        <title>Whole Genome Assembly and Annotation of Northern Wild Rice, Zizania palustris L., Supports a Whole Genome Duplication in the Zizania Genus.</title>
        <authorList>
            <person name="Haas M."/>
            <person name="Kono T."/>
            <person name="Macchietto M."/>
            <person name="Millas R."/>
            <person name="McGilp L."/>
            <person name="Shao M."/>
            <person name="Duquette J."/>
            <person name="Hirsch C.N."/>
            <person name="Kimball J."/>
        </authorList>
    </citation>
    <scope>NUCLEOTIDE SEQUENCE</scope>
    <source>
        <tissue evidence="2">Fresh leaf tissue</tissue>
    </source>
</reference>
<feature type="region of interest" description="Disordered" evidence="1">
    <location>
        <begin position="1"/>
        <end position="37"/>
    </location>
</feature>
<proteinExistence type="predicted"/>
<evidence type="ECO:0000256" key="1">
    <source>
        <dbReference type="SAM" id="MobiDB-lite"/>
    </source>
</evidence>
<comment type="caution">
    <text evidence="2">The sequence shown here is derived from an EMBL/GenBank/DDBJ whole genome shotgun (WGS) entry which is preliminary data.</text>
</comment>
<feature type="compositionally biased region" description="Polar residues" evidence="1">
    <location>
        <begin position="1"/>
        <end position="10"/>
    </location>
</feature>
<evidence type="ECO:0000313" key="3">
    <source>
        <dbReference type="Proteomes" id="UP000729402"/>
    </source>
</evidence>
<dbReference type="Proteomes" id="UP000729402">
    <property type="component" value="Unassembled WGS sequence"/>
</dbReference>
<organism evidence="2 3">
    <name type="scientific">Zizania palustris</name>
    <name type="common">Northern wild rice</name>
    <dbReference type="NCBI Taxonomy" id="103762"/>
    <lineage>
        <taxon>Eukaryota</taxon>
        <taxon>Viridiplantae</taxon>
        <taxon>Streptophyta</taxon>
        <taxon>Embryophyta</taxon>
        <taxon>Tracheophyta</taxon>
        <taxon>Spermatophyta</taxon>
        <taxon>Magnoliopsida</taxon>
        <taxon>Liliopsida</taxon>
        <taxon>Poales</taxon>
        <taxon>Poaceae</taxon>
        <taxon>BOP clade</taxon>
        <taxon>Oryzoideae</taxon>
        <taxon>Oryzeae</taxon>
        <taxon>Zizaniinae</taxon>
        <taxon>Zizania</taxon>
    </lineage>
</organism>
<evidence type="ECO:0000313" key="2">
    <source>
        <dbReference type="EMBL" id="KAG8061127.1"/>
    </source>
</evidence>
<dbReference type="AlphaFoldDB" id="A0A8J5V5M3"/>
<gene>
    <name evidence="2" type="ORF">GUJ93_ZPchr0003g16740</name>
</gene>
<accession>A0A8J5V5M3</accession>
<sequence>MEVEAPSNTEALDDGAEVERLEAEAEAAGSEPRVTTSKVEVVALEPASGGLSLKGSQACKIDFGGLFAPLEYANLSPIEEDEDAARADLVGLRAGDVEETSESSDSSDDSSDGSKGGSPNEANGEANWD</sequence>